<keyword evidence="5" id="KW-0472">Membrane</keyword>
<keyword evidence="1 3" id="KW-0479">Metal-binding</keyword>
<dbReference type="GO" id="GO:0005506">
    <property type="term" value="F:iron ion binding"/>
    <property type="evidence" value="ECO:0007669"/>
    <property type="project" value="InterPro"/>
</dbReference>
<dbReference type="Pfam" id="PF00067">
    <property type="entry name" value="p450"/>
    <property type="match status" value="1"/>
</dbReference>
<evidence type="ECO:0000313" key="6">
    <source>
        <dbReference type="EMBL" id="RIA95356.1"/>
    </source>
</evidence>
<dbReference type="GO" id="GO:0016705">
    <property type="term" value="F:oxidoreductase activity, acting on paired donors, with incorporation or reduction of molecular oxygen"/>
    <property type="evidence" value="ECO:0007669"/>
    <property type="project" value="InterPro"/>
</dbReference>
<keyword evidence="4" id="KW-0560">Oxidoreductase</keyword>
<dbReference type="GO" id="GO:0020037">
    <property type="term" value="F:heme binding"/>
    <property type="evidence" value="ECO:0007669"/>
    <property type="project" value="InterPro"/>
</dbReference>
<evidence type="ECO:0000256" key="4">
    <source>
        <dbReference type="RuleBase" id="RU000461"/>
    </source>
</evidence>
<comment type="caution">
    <text evidence="6">The sequence shown here is derived from an EMBL/GenBank/DDBJ whole genome shotgun (WGS) entry which is preliminary data.</text>
</comment>
<keyword evidence="3 4" id="KW-0349">Heme</keyword>
<dbReference type="InterPro" id="IPR001128">
    <property type="entry name" value="Cyt_P450"/>
</dbReference>
<dbReference type="PROSITE" id="PS00086">
    <property type="entry name" value="CYTOCHROME_P450"/>
    <property type="match status" value="1"/>
</dbReference>
<keyword evidence="5" id="KW-0812">Transmembrane</keyword>
<dbReference type="Proteomes" id="UP000265703">
    <property type="component" value="Unassembled WGS sequence"/>
</dbReference>
<evidence type="ECO:0000256" key="3">
    <source>
        <dbReference type="PIRSR" id="PIRSR602401-1"/>
    </source>
</evidence>
<dbReference type="OrthoDB" id="1470350at2759"/>
<keyword evidence="7" id="KW-1185">Reference proteome</keyword>
<evidence type="ECO:0000313" key="7">
    <source>
        <dbReference type="Proteomes" id="UP000265703"/>
    </source>
</evidence>
<dbReference type="PRINTS" id="PR00385">
    <property type="entry name" value="P450"/>
</dbReference>
<keyword evidence="4" id="KW-0503">Monooxygenase</keyword>
<protein>
    <submittedName>
        <fullName evidence="6">Cytochrome P450</fullName>
    </submittedName>
</protein>
<comment type="similarity">
    <text evidence="4">Belongs to the cytochrome P450 family.</text>
</comment>
<keyword evidence="2 3" id="KW-0408">Iron</keyword>
<dbReference type="STRING" id="658196.A0A397TEI2"/>
<evidence type="ECO:0000256" key="5">
    <source>
        <dbReference type="SAM" id="Phobius"/>
    </source>
</evidence>
<dbReference type="SUPFAM" id="SSF48264">
    <property type="entry name" value="Cytochrome P450"/>
    <property type="match status" value="1"/>
</dbReference>
<dbReference type="CDD" id="cd00302">
    <property type="entry name" value="cytochrome_P450"/>
    <property type="match status" value="1"/>
</dbReference>
<accession>A0A397TEI2</accession>
<keyword evidence="5" id="KW-1133">Transmembrane helix</keyword>
<name>A0A397TEI2_9GLOM</name>
<proteinExistence type="inferred from homology"/>
<evidence type="ECO:0000256" key="1">
    <source>
        <dbReference type="ARBA" id="ARBA00022723"/>
    </source>
</evidence>
<dbReference type="PANTHER" id="PTHR24301">
    <property type="entry name" value="THROMBOXANE-A SYNTHASE"/>
    <property type="match status" value="1"/>
</dbReference>
<sequence length="527" mass="60354">MMSLKSLSVLSEVSATNYLLLFVIGLVTYIVLFYYRYFTRTNPLPGPLPLPIVGNLLQYPGDAGKWVKQLRQTYGDMFEIYLGSAKAVCLCRADLAGKLMTSSPIRTPPNDGLDELGVSNKGILVNRNHDDWSYNRRFLQKTTASPKGAREAIESTQVLFNEMEELWKRLDDDENEIDFAGWISQFTFENILLLTTKLRSYALTNYYNTKNPHNKVVEPKGTISESESFVKSLRTQFNAVCFFLLTPKILRNSETSKQFLNNKAWITTNLLKIIKDRRAQIESSEEKIDSQDLLTQLLTVNTDKDVTRNIVDDKHTKKMSDDDVRANLMDPLVGGTVTTATTLCAIVYYLAHHPEVQKRMVQELDNVLGKDRDSHITFEQVDKLEYTDAVFKEVSRLFPVIPVNVRTNLEPDEIAGYTFPPNTQFMIDIEGIHCSPNYWSDPDTFNPDRWLSTTSDKKRAKNTYFQFGGGARMCPGMKLALAEVKTFMALLYRKYDVELVDNESPLHYKYALIKICEELRVKIKPRN</sequence>
<dbReference type="PANTHER" id="PTHR24301:SF2">
    <property type="entry name" value="THROMBOXANE-A SYNTHASE"/>
    <property type="match status" value="1"/>
</dbReference>
<dbReference type="EMBL" id="QKYT01000062">
    <property type="protein sequence ID" value="RIA95356.1"/>
    <property type="molecule type" value="Genomic_DNA"/>
</dbReference>
<dbReference type="GO" id="GO:0004497">
    <property type="term" value="F:monooxygenase activity"/>
    <property type="evidence" value="ECO:0007669"/>
    <property type="project" value="UniProtKB-KW"/>
</dbReference>
<evidence type="ECO:0000256" key="2">
    <source>
        <dbReference type="ARBA" id="ARBA00023004"/>
    </source>
</evidence>
<dbReference type="AlphaFoldDB" id="A0A397TEI2"/>
<dbReference type="InterPro" id="IPR002401">
    <property type="entry name" value="Cyt_P450_E_grp-I"/>
</dbReference>
<dbReference type="PRINTS" id="PR00463">
    <property type="entry name" value="EP450I"/>
</dbReference>
<dbReference type="InterPro" id="IPR036396">
    <property type="entry name" value="Cyt_P450_sf"/>
</dbReference>
<feature type="transmembrane region" description="Helical" evidence="5">
    <location>
        <begin position="15"/>
        <end position="35"/>
    </location>
</feature>
<comment type="cofactor">
    <cofactor evidence="3">
        <name>heme</name>
        <dbReference type="ChEBI" id="CHEBI:30413"/>
    </cofactor>
</comment>
<dbReference type="Gene3D" id="1.10.630.10">
    <property type="entry name" value="Cytochrome P450"/>
    <property type="match status" value="1"/>
</dbReference>
<feature type="binding site" description="axial binding residue" evidence="3">
    <location>
        <position position="474"/>
    </location>
    <ligand>
        <name>heme</name>
        <dbReference type="ChEBI" id="CHEBI:30413"/>
    </ligand>
    <ligandPart>
        <name>Fe</name>
        <dbReference type="ChEBI" id="CHEBI:18248"/>
    </ligandPart>
</feature>
<gene>
    <name evidence="6" type="ORF">C1645_757647</name>
</gene>
<reference evidence="6 7" key="1">
    <citation type="submission" date="2018-06" db="EMBL/GenBank/DDBJ databases">
        <title>Comparative genomics reveals the genomic features of Rhizophagus irregularis, R. cerebriforme, R. diaphanum and Gigaspora rosea, and their symbiotic lifestyle signature.</title>
        <authorList>
            <person name="Morin E."/>
            <person name="San Clemente H."/>
            <person name="Chen E.C.H."/>
            <person name="De La Providencia I."/>
            <person name="Hainaut M."/>
            <person name="Kuo A."/>
            <person name="Kohler A."/>
            <person name="Murat C."/>
            <person name="Tang N."/>
            <person name="Roy S."/>
            <person name="Loubradou J."/>
            <person name="Henrissat B."/>
            <person name="Grigoriev I.V."/>
            <person name="Corradi N."/>
            <person name="Roux C."/>
            <person name="Martin F.M."/>
        </authorList>
    </citation>
    <scope>NUCLEOTIDE SEQUENCE [LARGE SCALE GENOMIC DNA]</scope>
    <source>
        <strain evidence="6 7">DAOM 227022</strain>
    </source>
</reference>
<organism evidence="6 7">
    <name type="scientific">Glomus cerebriforme</name>
    <dbReference type="NCBI Taxonomy" id="658196"/>
    <lineage>
        <taxon>Eukaryota</taxon>
        <taxon>Fungi</taxon>
        <taxon>Fungi incertae sedis</taxon>
        <taxon>Mucoromycota</taxon>
        <taxon>Glomeromycotina</taxon>
        <taxon>Glomeromycetes</taxon>
        <taxon>Glomerales</taxon>
        <taxon>Glomeraceae</taxon>
        <taxon>Glomus</taxon>
    </lineage>
</organism>
<dbReference type="InterPro" id="IPR017972">
    <property type="entry name" value="Cyt_P450_CS"/>
</dbReference>